<dbReference type="SUPFAM" id="SSF52540">
    <property type="entry name" value="P-loop containing nucleoside triphosphate hydrolases"/>
    <property type="match status" value="1"/>
</dbReference>
<reference evidence="1 2" key="1">
    <citation type="journal article" date="2011" name="Proc. Natl. Acad. Sci. U.S.A.">
        <title>Evolutionary erosion of yeast sex chromosomes by mating-type switching accidents.</title>
        <authorList>
            <person name="Gordon J.L."/>
            <person name="Armisen D."/>
            <person name="Proux-Wera E."/>
            <person name="Oheigeartaigh S.S."/>
            <person name="Byrne K.P."/>
            <person name="Wolfe K.H."/>
        </authorList>
    </citation>
    <scope>NUCLEOTIDE SEQUENCE [LARGE SCALE GENOMIC DNA]</scope>
    <source>
        <strain evidence="2">ATCC 24235 / CBS 4417 / NBRC 1672 / NRRL Y-8282 / UCD 70-5</strain>
    </source>
</reference>
<sequence>MLSRTTSFSEQKTTLDYSIEFLDTFITSWFSKNEKKPLFLFISGPQGSGKSYTGVRIHKYLKDKYSNKCKNVLYASIDDFYLTHKDQLELEKSNPNMTLWKGRGLPGTHDMSLLSQSINEILAGFSGAHNVHVPKYINLPIYDKSRFNGTGDRSEVSKRERLPADIVVFEGWFLGFDPVDTSKFHNKKDTFKNLPEMKLINSHLYEYGDILWKNRDIASLGIVFDTDDVVDRIQSWRVQQEHETRAIYGEGLTDEEVIKFIDRYIPCYDVYYDKFTRSESLGSIATLTIKLDSQRRPLSLKTKSFD</sequence>
<dbReference type="eggNOG" id="KOG2878">
    <property type="taxonomic scope" value="Eukaryota"/>
</dbReference>
<gene>
    <name evidence="1" type="primary">TPHA0A04860</name>
    <name evidence="1" type="ordered locus">TPHA_0A04860</name>
</gene>
<dbReference type="Proteomes" id="UP000005666">
    <property type="component" value="Chromosome 1"/>
</dbReference>
<dbReference type="PANTHER" id="PTHR10285">
    <property type="entry name" value="URIDINE KINASE"/>
    <property type="match status" value="1"/>
</dbReference>
<keyword evidence="2" id="KW-1185">Reference proteome</keyword>
<dbReference type="OrthoDB" id="347435at2759"/>
<dbReference type="STRING" id="1071381.G8BNT3"/>
<dbReference type="AlphaFoldDB" id="G8BNT3"/>
<evidence type="ECO:0000313" key="1">
    <source>
        <dbReference type="EMBL" id="CCE61561.1"/>
    </source>
</evidence>
<evidence type="ECO:0008006" key="3">
    <source>
        <dbReference type="Google" id="ProtNLM"/>
    </source>
</evidence>
<dbReference type="OMA" id="FAGPQHF"/>
<protein>
    <recommendedName>
        <fullName evidence="3">Phosphoribulokinase/uridine kinase domain-containing protein</fullName>
    </recommendedName>
</protein>
<name>G8BNT3_TETPH</name>
<dbReference type="InterPro" id="IPR027417">
    <property type="entry name" value="P-loop_NTPase"/>
</dbReference>
<evidence type="ECO:0000313" key="2">
    <source>
        <dbReference type="Proteomes" id="UP000005666"/>
    </source>
</evidence>
<proteinExistence type="predicted"/>
<dbReference type="GeneID" id="11532364"/>
<dbReference type="Gene3D" id="3.40.50.300">
    <property type="entry name" value="P-loop containing nucleotide triphosphate hydrolases"/>
    <property type="match status" value="1"/>
</dbReference>
<organism evidence="1 2">
    <name type="scientific">Tetrapisispora phaffii (strain ATCC 24235 / CBS 4417 / NBRC 1672 / NRRL Y-8282 / UCD 70-5)</name>
    <name type="common">Yeast</name>
    <name type="synonym">Fabospora phaffii</name>
    <dbReference type="NCBI Taxonomy" id="1071381"/>
    <lineage>
        <taxon>Eukaryota</taxon>
        <taxon>Fungi</taxon>
        <taxon>Dikarya</taxon>
        <taxon>Ascomycota</taxon>
        <taxon>Saccharomycotina</taxon>
        <taxon>Saccharomycetes</taxon>
        <taxon>Saccharomycetales</taxon>
        <taxon>Saccharomycetaceae</taxon>
        <taxon>Tetrapisispora</taxon>
    </lineage>
</organism>
<dbReference type="HOGENOM" id="CLU_056986_1_0_1"/>
<dbReference type="EMBL" id="HE612856">
    <property type="protein sequence ID" value="CCE61561.1"/>
    <property type="molecule type" value="Genomic_DNA"/>
</dbReference>
<accession>G8BNT3</accession>
<dbReference type="RefSeq" id="XP_003683995.1">
    <property type="nucleotide sequence ID" value="XM_003683947.1"/>
</dbReference>
<dbReference type="KEGG" id="tpf:TPHA_0A04860"/>